<evidence type="ECO:0000256" key="5">
    <source>
        <dbReference type="ARBA" id="ARBA00023136"/>
    </source>
</evidence>
<feature type="transmembrane region" description="Helical" evidence="6">
    <location>
        <begin position="72"/>
        <end position="90"/>
    </location>
</feature>
<comment type="similarity">
    <text evidence="2">Belongs to the drug/metabolite transporter (DMT) superfamily. 10 TMS drug/metabolite exporter (DME) (TC 2.A.7.3) family.</text>
</comment>
<evidence type="ECO:0000313" key="8">
    <source>
        <dbReference type="EMBL" id="MDQ0514826.1"/>
    </source>
</evidence>
<dbReference type="InterPro" id="IPR000620">
    <property type="entry name" value="EamA_dom"/>
</dbReference>
<feature type="transmembrane region" description="Helical" evidence="6">
    <location>
        <begin position="12"/>
        <end position="31"/>
    </location>
</feature>
<feature type="transmembrane region" description="Helical" evidence="6">
    <location>
        <begin position="37"/>
        <end position="60"/>
    </location>
</feature>
<keyword evidence="9" id="KW-1185">Reference proteome</keyword>
<dbReference type="Pfam" id="PF00892">
    <property type="entry name" value="EamA"/>
    <property type="match status" value="1"/>
</dbReference>
<dbReference type="SUPFAM" id="SSF103481">
    <property type="entry name" value="Multidrug resistance efflux transporter EmrE"/>
    <property type="match status" value="2"/>
</dbReference>
<evidence type="ECO:0000256" key="2">
    <source>
        <dbReference type="ARBA" id="ARBA00009853"/>
    </source>
</evidence>
<evidence type="ECO:0000256" key="3">
    <source>
        <dbReference type="ARBA" id="ARBA00022692"/>
    </source>
</evidence>
<feature type="transmembrane region" description="Helical" evidence="6">
    <location>
        <begin position="179"/>
        <end position="198"/>
    </location>
</feature>
<organism evidence="8 9">
    <name type="scientific">Kaistia geumhonensis</name>
    <dbReference type="NCBI Taxonomy" id="410839"/>
    <lineage>
        <taxon>Bacteria</taxon>
        <taxon>Pseudomonadati</taxon>
        <taxon>Pseudomonadota</taxon>
        <taxon>Alphaproteobacteria</taxon>
        <taxon>Hyphomicrobiales</taxon>
        <taxon>Kaistiaceae</taxon>
        <taxon>Kaistia</taxon>
    </lineage>
</organism>
<dbReference type="InterPro" id="IPR037185">
    <property type="entry name" value="EmrE-like"/>
</dbReference>
<accession>A0ABU0M1J9</accession>
<dbReference type="RefSeq" id="WP_266281737.1">
    <property type="nucleotide sequence ID" value="NZ_JAPKNF010000001.1"/>
</dbReference>
<feature type="transmembrane region" description="Helical" evidence="6">
    <location>
        <begin position="264"/>
        <end position="282"/>
    </location>
</feature>
<keyword evidence="5 6" id="KW-0472">Membrane</keyword>
<protein>
    <submittedName>
        <fullName evidence="8">Drug/metabolite transporter (DMT)-like permease</fullName>
    </submittedName>
</protein>
<evidence type="ECO:0000256" key="6">
    <source>
        <dbReference type="SAM" id="Phobius"/>
    </source>
</evidence>
<name>A0ABU0M1J9_9HYPH</name>
<sequence length="295" mass="31985">MSSFEANLRGIGYLLLSILAFILNDTMIKVVSERLPIGEIIVLRGAVALVLILALLFATGGHRAWRLAGNRLVAWRTIGEVGGTILYLYALFHMPIANASAISQIVPLMTTAAAAVFLREQVGWRRWMAIGLGFVGVMIIMRPGLGGFDVYAFAALASMAFVTLRDLVTRSFPPGMPTLLVTAVTAGAVLVAGLAMSFDEVWLMPTLDEMLLLGGAAFLLLIGYGTVILAMRHGEMGVIAPFRYAVILFAIALGYLVWGDIPDIYTITGTVIVVATGLYTIHRERLRAEESRTRR</sequence>
<dbReference type="Proteomes" id="UP001223743">
    <property type="component" value="Unassembled WGS sequence"/>
</dbReference>
<feature type="transmembrane region" description="Helical" evidence="6">
    <location>
        <begin position="150"/>
        <end position="167"/>
    </location>
</feature>
<dbReference type="Gene3D" id="1.10.3730.20">
    <property type="match status" value="1"/>
</dbReference>
<keyword evidence="3 6" id="KW-0812">Transmembrane</keyword>
<feature type="transmembrane region" description="Helical" evidence="6">
    <location>
        <begin position="210"/>
        <end position="230"/>
    </location>
</feature>
<evidence type="ECO:0000259" key="7">
    <source>
        <dbReference type="Pfam" id="PF00892"/>
    </source>
</evidence>
<proteinExistence type="inferred from homology"/>
<feature type="transmembrane region" description="Helical" evidence="6">
    <location>
        <begin position="127"/>
        <end position="144"/>
    </location>
</feature>
<feature type="domain" description="EamA" evidence="7">
    <location>
        <begin position="9"/>
        <end position="141"/>
    </location>
</feature>
<comment type="subcellular location">
    <subcellularLocation>
        <location evidence="1">Membrane</location>
        <topology evidence="1">Multi-pass membrane protein</topology>
    </subcellularLocation>
</comment>
<evidence type="ECO:0000313" key="9">
    <source>
        <dbReference type="Proteomes" id="UP001223743"/>
    </source>
</evidence>
<keyword evidence="4 6" id="KW-1133">Transmembrane helix</keyword>
<feature type="transmembrane region" description="Helical" evidence="6">
    <location>
        <begin position="242"/>
        <end position="258"/>
    </location>
</feature>
<dbReference type="EMBL" id="JAUSWJ010000001">
    <property type="protein sequence ID" value="MDQ0514826.1"/>
    <property type="molecule type" value="Genomic_DNA"/>
</dbReference>
<dbReference type="PANTHER" id="PTHR22911">
    <property type="entry name" value="ACYL-MALONYL CONDENSING ENZYME-RELATED"/>
    <property type="match status" value="1"/>
</dbReference>
<reference evidence="8 9" key="1">
    <citation type="submission" date="2023-07" db="EMBL/GenBank/DDBJ databases">
        <title>Genomic Encyclopedia of Type Strains, Phase IV (KMG-IV): sequencing the most valuable type-strain genomes for metagenomic binning, comparative biology and taxonomic classification.</title>
        <authorList>
            <person name="Goeker M."/>
        </authorList>
    </citation>
    <scope>NUCLEOTIDE SEQUENCE [LARGE SCALE GENOMIC DNA]</scope>
    <source>
        <strain evidence="8 9">B1-1</strain>
    </source>
</reference>
<comment type="caution">
    <text evidence="8">The sequence shown here is derived from an EMBL/GenBank/DDBJ whole genome shotgun (WGS) entry which is preliminary data.</text>
</comment>
<evidence type="ECO:0000256" key="1">
    <source>
        <dbReference type="ARBA" id="ARBA00004141"/>
    </source>
</evidence>
<feature type="transmembrane region" description="Helical" evidence="6">
    <location>
        <begin position="96"/>
        <end position="118"/>
    </location>
</feature>
<gene>
    <name evidence="8" type="ORF">QO015_000439</name>
</gene>
<dbReference type="PANTHER" id="PTHR22911:SF6">
    <property type="entry name" value="SOLUTE CARRIER FAMILY 35 MEMBER G1"/>
    <property type="match status" value="1"/>
</dbReference>
<evidence type="ECO:0000256" key="4">
    <source>
        <dbReference type="ARBA" id="ARBA00022989"/>
    </source>
</evidence>